<name>A0A5N6U0X5_ASPAV</name>
<dbReference type="PANTHER" id="PTHR33365">
    <property type="entry name" value="YALI0B05434P"/>
    <property type="match status" value="1"/>
</dbReference>
<organism evidence="5 6">
    <name type="scientific">Aspergillus avenaceus</name>
    <dbReference type="NCBI Taxonomy" id="36643"/>
    <lineage>
        <taxon>Eukaryota</taxon>
        <taxon>Fungi</taxon>
        <taxon>Dikarya</taxon>
        <taxon>Ascomycota</taxon>
        <taxon>Pezizomycotina</taxon>
        <taxon>Eurotiomycetes</taxon>
        <taxon>Eurotiomycetidae</taxon>
        <taxon>Eurotiales</taxon>
        <taxon>Aspergillaceae</taxon>
        <taxon>Aspergillus</taxon>
        <taxon>Aspergillus subgen. Circumdati</taxon>
    </lineage>
</organism>
<comment type="pathway">
    <text evidence="1">Mycotoxin biosynthesis.</text>
</comment>
<evidence type="ECO:0008006" key="7">
    <source>
        <dbReference type="Google" id="ProtNLM"/>
    </source>
</evidence>
<keyword evidence="6" id="KW-1185">Reference proteome</keyword>
<evidence type="ECO:0000313" key="6">
    <source>
        <dbReference type="Proteomes" id="UP000325780"/>
    </source>
</evidence>
<gene>
    <name evidence="5" type="ORF">BDV25DRAFT_138088</name>
</gene>
<evidence type="ECO:0000256" key="1">
    <source>
        <dbReference type="ARBA" id="ARBA00004685"/>
    </source>
</evidence>
<dbReference type="Pfam" id="PF11807">
    <property type="entry name" value="UstYa"/>
    <property type="match status" value="1"/>
</dbReference>
<dbReference type="OrthoDB" id="3687641at2759"/>
<feature type="region of interest" description="Disordered" evidence="3">
    <location>
        <begin position="1"/>
        <end position="42"/>
    </location>
</feature>
<protein>
    <recommendedName>
        <fullName evidence="7">Tat pathway signal sequence</fullName>
    </recommendedName>
</protein>
<keyword evidence="4" id="KW-0472">Membrane</keyword>
<evidence type="ECO:0000256" key="2">
    <source>
        <dbReference type="ARBA" id="ARBA00035112"/>
    </source>
</evidence>
<evidence type="ECO:0000256" key="3">
    <source>
        <dbReference type="SAM" id="MobiDB-lite"/>
    </source>
</evidence>
<reference evidence="5 6" key="1">
    <citation type="submission" date="2019-04" db="EMBL/GenBank/DDBJ databases">
        <title>Friends and foes A comparative genomics study of 23 Aspergillus species from section Flavi.</title>
        <authorList>
            <consortium name="DOE Joint Genome Institute"/>
            <person name="Kjaerbolling I."/>
            <person name="Vesth T."/>
            <person name="Frisvad J.C."/>
            <person name="Nybo J.L."/>
            <person name="Theobald S."/>
            <person name="Kildgaard S."/>
            <person name="Isbrandt T."/>
            <person name="Kuo A."/>
            <person name="Sato A."/>
            <person name="Lyhne E.K."/>
            <person name="Kogle M.E."/>
            <person name="Wiebenga A."/>
            <person name="Kun R.S."/>
            <person name="Lubbers R.J."/>
            <person name="Makela M.R."/>
            <person name="Barry K."/>
            <person name="Chovatia M."/>
            <person name="Clum A."/>
            <person name="Daum C."/>
            <person name="Haridas S."/>
            <person name="He G."/>
            <person name="LaButti K."/>
            <person name="Lipzen A."/>
            <person name="Mondo S."/>
            <person name="Riley R."/>
            <person name="Salamov A."/>
            <person name="Simmons B.A."/>
            <person name="Magnuson J.K."/>
            <person name="Henrissat B."/>
            <person name="Mortensen U.H."/>
            <person name="Larsen T.O."/>
            <person name="Devries R.P."/>
            <person name="Grigoriev I.V."/>
            <person name="Machida M."/>
            <person name="Baker S.E."/>
            <person name="Andersen M.R."/>
        </authorList>
    </citation>
    <scope>NUCLEOTIDE SEQUENCE [LARGE SCALE GENOMIC DNA]</scope>
    <source>
        <strain evidence="5 6">IBT 18842</strain>
    </source>
</reference>
<sequence>MSSTVRDMLPWTTPAPEKMEYASLKQNDGSDPESEVGSIRPAPQKPWYSRKKLLISLVVNSSLFILLALAYTGTWPHPKPKRLLASPVPDFPNEVKTFRLDPKYLARPSPESNEAWENLPGPNGHGFILLSREEAADYPDTKAGLSVFHQLHCLGAVRKFIWDLVEGREDPEQLLREWPENVTSPSYHAAIHGLWHISHCLDYLRQALQCAGDTSLEFVTNISGQAVVDGLDWPHQCRSWDAIWDYASEYA</sequence>
<dbReference type="Proteomes" id="UP000325780">
    <property type="component" value="Unassembled WGS sequence"/>
</dbReference>
<dbReference type="EMBL" id="ML742056">
    <property type="protein sequence ID" value="KAE8152273.1"/>
    <property type="molecule type" value="Genomic_DNA"/>
</dbReference>
<dbReference type="InterPro" id="IPR021765">
    <property type="entry name" value="UstYa-like"/>
</dbReference>
<feature type="transmembrane region" description="Helical" evidence="4">
    <location>
        <begin position="53"/>
        <end position="73"/>
    </location>
</feature>
<evidence type="ECO:0000313" key="5">
    <source>
        <dbReference type="EMBL" id="KAE8152273.1"/>
    </source>
</evidence>
<dbReference type="GO" id="GO:0043386">
    <property type="term" value="P:mycotoxin biosynthetic process"/>
    <property type="evidence" value="ECO:0007669"/>
    <property type="project" value="InterPro"/>
</dbReference>
<evidence type="ECO:0000256" key="4">
    <source>
        <dbReference type="SAM" id="Phobius"/>
    </source>
</evidence>
<proteinExistence type="inferred from homology"/>
<dbReference type="PANTHER" id="PTHR33365:SF4">
    <property type="entry name" value="CYCLOCHLOROTINE BIOSYNTHESIS PROTEIN O"/>
    <property type="match status" value="1"/>
</dbReference>
<dbReference type="AlphaFoldDB" id="A0A5N6U0X5"/>
<keyword evidence="4" id="KW-0812">Transmembrane</keyword>
<keyword evidence="4" id="KW-1133">Transmembrane helix</keyword>
<comment type="similarity">
    <text evidence="2">Belongs to the ustYa family.</text>
</comment>
<accession>A0A5N6U0X5</accession>